<dbReference type="Proteomes" id="UP000055136">
    <property type="component" value="Chromosome"/>
</dbReference>
<evidence type="ECO:0000256" key="1">
    <source>
        <dbReference type="ARBA" id="ARBA00006611"/>
    </source>
</evidence>
<dbReference type="STRING" id="1748243.Tel_15825"/>
<proteinExistence type="inferred from homology"/>
<dbReference type="InterPro" id="IPR027417">
    <property type="entry name" value="P-loop_NTPase"/>
</dbReference>
<dbReference type="Pfam" id="PF00437">
    <property type="entry name" value="T2SSE"/>
    <property type="match status" value="1"/>
</dbReference>
<dbReference type="InterPro" id="IPR001482">
    <property type="entry name" value="T2SS/T4SS_dom"/>
</dbReference>
<organism evidence="3 4">
    <name type="scientific">Candidatus Tenderia electrophaga</name>
    <dbReference type="NCBI Taxonomy" id="1748243"/>
    <lineage>
        <taxon>Bacteria</taxon>
        <taxon>Pseudomonadati</taxon>
        <taxon>Pseudomonadota</taxon>
        <taxon>Gammaproteobacteria</taxon>
        <taxon>Candidatus Tenderiales</taxon>
        <taxon>Candidatus Tenderiaceae</taxon>
        <taxon>Candidatus Tenderia</taxon>
    </lineage>
</organism>
<gene>
    <name evidence="3" type="ORF">Tel_15825</name>
</gene>
<dbReference type="SUPFAM" id="SSF52540">
    <property type="entry name" value="P-loop containing nucleoside triphosphate hydrolases"/>
    <property type="match status" value="1"/>
</dbReference>
<dbReference type="AlphaFoldDB" id="A0A0S2TH83"/>
<dbReference type="InterPro" id="IPR006321">
    <property type="entry name" value="PilT/PilU"/>
</dbReference>
<accession>A0A0S2TH83</accession>
<feature type="domain" description="Bacterial type II secretion system protein E" evidence="2">
    <location>
        <begin position="193"/>
        <end position="207"/>
    </location>
</feature>
<dbReference type="KEGG" id="tee:Tel_15825"/>
<comment type="similarity">
    <text evidence="1">Belongs to the GSP E family.</text>
</comment>
<evidence type="ECO:0000313" key="4">
    <source>
        <dbReference type="Proteomes" id="UP000055136"/>
    </source>
</evidence>
<name>A0A0S2TH83_9GAMM</name>
<dbReference type="Gene3D" id="3.40.50.300">
    <property type="entry name" value="P-loop containing nucleotide triphosphate hydrolases"/>
    <property type="match status" value="1"/>
</dbReference>
<sequence>MDILPFLKIMMDKNASDLYFTTNAVPCIKIEGVTAHLGHNPLPPGAVQKLAYSIMTDEQIKEFEQTMEMDMAISAKDIGRFRINVFRQRGEVAMVARYIKADIASVQSLNLPPILEELVMAARGLVLVVGTTGSGKSTTLAAMIEHRNRHKTGHILTIEDPIEYLHQHRQAIVNQREVGLDTLSYAHALKRAMREAPDVIMIGEIRDQETMQQALAYADTGHLCLSTLHATNATQTLERIINFFPENAQRQLYMDLSLNLRAIVSQRLVAGVDRKRLPAVEVMLNTPHIADLIQKGKINDIMSAVEQGANIGMQTFDQALYQLYEAGKVTVDEALNHADSRNDLSLRIRLSKDGGVDADDMDGYSLS</sequence>
<reference evidence="3" key="1">
    <citation type="submission" date="2015-10" db="EMBL/GenBank/DDBJ databases">
        <title>Description of Candidatus Tenderia electrophaga gen. nov, sp. nov., an Uncultivated Electroautotroph from a Biocathode Enrichment.</title>
        <authorList>
            <person name="Eddie B.J."/>
            <person name="Malanoski A.P."/>
            <person name="Wang Z."/>
            <person name="Hall R.J."/>
            <person name="Oh S.D."/>
            <person name="Heiner C."/>
            <person name="Lin B."/>
            <person name="Strycharz-Glaven S.M."/>
        </authorList>
    </citation>
    <scope>NUCLEOTIDE SEQUENCE [LARGE SCALE GENOMIC DNA]</scope>
    <source>
        <strain evidence="3">NRL1</strain>
    </source>
</reference>
<protein>
    <submittedName>
        <fullName evidence="3">Type IV pili twitching motility protein PilT</fullName>
    </submittedName>
</protein>
<dbReference type="NCBIfam" id="TIGR01420">
    <property type="entry name" value="pilT_fam"/>
    <property type="match status" value="1"/>
</dbReference>
<dbReference type="PANTHER" id="PTHR30486:SF12">
    <property type="entry name" value="TYPE IV PILUS ATPASE PILU"/>
    <property type="match status" value="1"/>
</dbReference>
<dbReference type="GO" id="GO:0016887">
    <property type="term" value="F:ATP hydrolysis activity"/>
    <property type="evidence" value="ECO:0007669"/>
    <property type="project" value="InterPro"/>
</dbReference>
<dbReference type="PANTHER" id="PTHR30486">
    <property type="entry name" value="TWITCHING MOTILITY PROTEIN PILT"/>
    <property type="match status" value="1"/>
</dbReference>
<dbReference type="EMBL" id="CP013099">
    <property type="protein sequence ID" value="ALP54499.1"/>
    <property type="molecule type" value="Genomic_DNA"/>
</dbReference>
<evidence type="ECO:0000313" key="3">
    <source>
        <dbReference type="EMBL" id="ALP54499.1"/>
    </source>
</evidence>
<dbReference type="InterPro" id="IPR050921">
    <property type="entry name" value="T4SS_GSP_E_ATPase"/>
</dbReference>
<dbReference type="PROSITE" id="PS00662">
    <property type="entry name" value="T2SP_E"/>
    <property type="match status" value="1"/>
</dbReference>
<dbReference type="GO" id="GO:0005524">
    <property type="term" value="F:ATP binding"/>
    <property type="evidence" value="ECO:0007669"/>
    <property type="project" value="InterPro"/>
</dbReference>
<dbReference type="Gene3D" id="3.30.450.90">
    <property type="match status" value="1"/>
</dbReference>
<evidence type="ECO:0000259" key="2">
    <source>
        <dbReference type="PROSITE" id="PS00662"/>
    </source>
</evidence>
<dbReference type="CDD" id="cd01131">
    <property type="entry name" value="PilT"/>
    <property type="match status" value="1"/>
</dbReference>
<keyword evidence="4" id="KW-1185">Reference proteome</keyword>